<dbReference type="AlphaFoldDB" id="J0WMW8"/>
<organism evidence="1 2">
    <name type="scientific">Auricularia subglabra (strain TFB-10046 / SS5)</name>
    <name type="common">White-rot fungus</name>
    <name type="synonym">Auricularia delicata (strain TFB10046)</name>
    <dbReference type="NCBI Taxonomy" id="717982"/>
    <lineage>
        <taxon>Eukaryota</taxon>
        <taxon>Fungi</taxon>
        <taxon>Dikarya</taxon>
        <taxon>Basidiomycota</taxon>
        <taxon>Agaricomycotina</taxon>
        <taxon>Agaricomycetes</taxon>
        <taxon>Auriculariales</taxon>
        <taxon>Auriculariaceae</taxon>
        <taxon>Auricularia</taxon>
    </lineage>
</organism>
<sequence length="123" mass="14135">MPRLRYPLTNWRGVEPAPDGPRRVQVHLLNLFNDVFEMKNIEINSSFFSFNDLPDSLQEPEKGKLPHRYDILTARRAPGPLQVWVPLRRNGAPAFIGNVNIVQLRSVPIARRRRRLTSTVALA</sequence>
<keyword evidence="2" id="KW-1185">Reference proteome</keyword>
<proteinExistence type="predicted"/>
<gene>
    <name evidence="1" type="ORF">AURDEDRAFT_177746</name>
</gene>
<name>J0WMW8_AURST</name>
<dbReference type="Proteomes" id="UP000006514">
    <property type="component" value="Unassembled WGS sequence"/>
</dbReference>
<accession>J0WMW8</accession>
<dbReference type="EMBL" id="JH688389">
    <property type="protein sequence ID" value="EJD33175.1"/>
    <property type="molecule type" value="Genomic_DNA"/>
</dbReference>
<protein>
    <submittedName>
        <fullName evidence="1">Uncharacterized protein</fullName>
    </submittedName>
</protein>
<dbReference type="KEGG" id="adl:AURDEDRAFT_177746"/>
<dbReference type="InParanoid" id="J0WMW8"/>
<evidence type="ECO:0000313" key="1">
    <source>
        <dbReference type="EMBL" id="EJD33175.1"/>
    </source>
</evidence>
<reference evidence="2" key="1">
    <citation type="journal article" date="2012" name="Science">
        <title>The Paleozoic origin of enzymatic lignin decomposition reconstructed from 31 fungal genomes.</title>
        <authorList>
            <person name="Floudas D."/>
            <person name="Binder M."/>
            <person name="Riley R."/>
            <person name="Barry K."/>
            <person name="Blanchette R.A."/>
            <person name="Henrissat B."/>
            <person name="Martinez A.T."/>
            <person name="Otillar R."/>
            <person name="Spatafora J.W."/>
            <person name="Yadav J.S."/>
            <person name="Aerts A."/>
            <person name="Benoit I."/>
            <person name="Boyd A."/>
            <person name="Carlson A."/>
            <person name="Copeland A."/>
            <person name="Coutinho P.M."/>
            <person name="de Vries R.P."/>
            <person name="Ferreira P."/>
            <person name="Findley K."/>
            <person name="Foster B."/>
            <person name="Gaskell J."/>
            <person name="Glotzer D."/>
            <person name="Gorecki P."/>
            <person name="Heitman J."/>
            <person name="Hesse C."/>
            <person name="Hori C."/>
            <person name="Igarashi K."/>
            <person name="Jurgens J.A."/>
            <person name="Kallen N."/>
            <person name="Kersten P."/>
            <person name="Kohler A."/>
            <person name="Kuees U."/>
            <person name="Kumar T.K.A."/>
            <person name="Kuo A."/>
            <person name="LaButti K."/>
            <person name="Larrondo L.F."/>
            <person name="Lindquist E."/>
            <person name="Ling A."/>
            <person name="Lombard V."/>
            <person name="Lucas S."/>
            <person name="Lundell T."/>
            <person name="Martin R."/>
            <person name="McLaughlin D.J."/>
            <person name="Morgenstern I."/>
            <person name="Morin E."/>
            <person name="Murat C."/>
            <person name="Nagy L.G."/>
            <person name="Nolan M."/>
            <person name="Ohm R.A."/>
            <person name="Patyshakuliyeva A."/>
            <person name="Rokas A."/>
            <person name="Ruiz-Duenas F.J."/>
            <person name="Sabat G."/>
            <person name="Salamov A."/>
            <person name="Samejima M."/>
            <person name="Schmutz J."/>
            <person name="Slot J.C."/>
            <person name="St John F."/>
            <person name="Stenlid J."/>
            <person name="Sun H."/>
            <person name="Sun S."/>
            <person name="Syed K."/>
            <person name="Tsang A."/>
            <person name="Wiebenga A."/>
            <person name="Young D."/>
            <person name="Pisabarro A."/>
            <person name="Eastwood D.C."/>
            <person name="Martin F."/>
            <person name="Cullen D."/>
            <person name="Grigoriev I.V."/>
            <person name="Hibbett D.S."/>
        </authorList>
    </citation>
    <scope>NUCLEOTIDE SEQUENCE [LARGE SCALE GENOMIC DNA]</scope>
    <source>
        <strain evidence="2">TFB10046</strain>
    </source>
</reference>
<evidence type="ECO:0000313" key="2">
    <source>
        <dbReference type="Proteomes" id="UP000006514"/>
    </source>
</evidence>